<keyword evidence="3" id="KW-1185">Reference proteome</keyword>
<comment type="caution">
    <text evidence="2">The sequence shown here is derived from an EMBL/GenBank/DDBJ whole genome shotgun (WGS) entry which is preliminary data.</text>
</comment>
<dbReference type="InterPro" id="IPR032675">
    <property type="entry name" value="LRR_dom_sf"/>
</dbReference>
<dbReference type="SUPFAM" id="SSF52047">
    <property type="entry name" value="RNI-like"/>
    <property type="match status" value="1"/>
</dbReference>
<organism evidence="2 3">
    <name type="scientific">Ephemerocybe angulata</name>
    <dbReference type="NCBI Taxonomy" id="980116"/>
    <lineage>
        <taxon>Eukaryota</taxon>
        <taxon>Fungi</taxon>
        <taxon>Dikarya</taxon>
        <taxon>Basidiomycota</taxon>
        <taxon>Agaricomycotina</taxon>
        <taxon>Agaricomycetes</taxon>
        <taxon>Agaricomycetidae</taxon>
        <taxon>Agaricales</taxon>
        <taxon>Agaricineae</taxon>
        <taxon>Psathyrellaceae</taxon>
        <taxon>Ephemerocybe</taxon>
    </lineage>
</organism>
<dbReference type="AlphaFoldDB" id="A0A8H6I398"/>
<feature type="compositionally biased region" description="Low complexity" evidence="1">
    <location>
        <begin position="134"/>
        <end position="143"/>
    </location>
</feature>
<feature type="region of interest" description="Disordered" evidence="1">
    <location>
        <begin position="134"/>
        <end position="171"/>
    </location>
</feature>
<evidence type="ECO:0000313" key="2">
    <source>
        <dbReference type="EMBL" id="KAF6757916.1"/>
    </source>
</evidence>
<protein>
    <submittedName>
        <fullName evidence="2">Uncharacterized protein</fullName>
    </submittedName>
</protein>
<feature type="compositionally biased region" description="Polar residues" evidence="1">
    <location>
        <begin position="201"/>
        <end position="211"/>
    </location>
</feature>
<feature type="region of interest" description="Disordered" evidence="1">
    <location>
        <begin position="1"/>
        <end position="22"/>
    </location>
</feature>
<feature type="region of interest" description="Disordered" evidence="1">
    <location>
        <begin position="197"/>
        <end position="224"/>
    </location>
</feature>
<dbReference type="Proteomes" id="UP000521943">
    <property type="component" value="Unassembled WGS sequence"/>
</dbReference>
<dbReference type="OrthoDB" id="3543113at2759"/>
<evidence type="ECO:0000313" key="3">
    <source>
        <dbReference type="Proteomes" id="UP000521943"/>
    </source>
</evidence>
<feature type="compositionally biased region" description="Polar residues" evidence="1">
    <location>
        <begin position="1"/>
        <end position="13"/>
    </location>
</feature>
<gene>
    <name evidence="2" type="ORF">DFP72DRAFT_1043934</name>
</gene>
<dbReference type="Gene3D" id="3.80.10.10">
    <property type="entry name" value="Ribonuclease Inhibitor"/>
    <property type="match status" value="1"/>
</dbReference>
<evidence type="ECO:0000256" key="1">
    <source>
        <dbReference type="SAM" id="MobiDB-lite"/>
    </source>
</evidence>
<sequence>MSEPASITHQNTTKLKRRKAKRKRPAGSRYLWYSGWELSPFDFKQIVCSVPKMKWRLALRCHKGEVTLPFAKYDKRQSRWPMRKKPADFPQTRRAQQTLPKWFPTATSITTSHLLSTSSIAMLKILDPRHLLASSSPTDSMTDTSHHEDDRRLDNAGSPEGTETREPLHTEGSLRSGLVAAAVHPPPFVTTAHVGGAMSAASDTTPGSPSLSGHVEAPQDLPHEPPIRLPPAVDQVIGNRDLLCHIFSNFLPVDAGPQLLGPTERRMLGRLAVTCPAFANPALDCLWRCLASLVPLIRLIPTVQCIDGVYYIADVSSSSPEVNHSSLGPLKNYAKRVRVIEVAEVTLSRNTATIDATVYLLLSQALGRTALLPGLVSITLDFIYPGFPLHSLPLLFPGTAAHPALTHVSISGPAFNAKVFQRIGLPLLASRTMETLKHLEISWHPSTTGVQGVDDKFWENVVVFKHLKSLRIYLPTCEVPKPFLCVLGKRVVSLQNLTLDVRLPTARILSPRSPSSSAVVLRPKKKKGRQLVDSTSRDTVEALPDESVWSIDSNLFPNLRYLSISNRNDTNVFLCQSIPSVATNITHLVLYVNETIMSTLSATVEHLEKCCSLQKLELQERAVASSIVGTETRISLSHTLHPFLSQLTLDELVINVSAFRDPVEFTNDTDTAEDLLSRIFVAASGLQEVPKPLQSLTLPRKWGTSQIPLKALVTASQHAPDLQNLTISIDSSPSCLPAITSKPLIPRPSALRHLQVRDYRDVNRFPFTARDYKSISEYLDECFPDLVRVGVVSTALGDREAWDFINYFRQLLQDKRRQRSS</sequence>
<reference evidence="2 3" key="1">
    <citation type="submission" date="2020-07" db="EMBL/GenBank/DDBJ databases">
        <title>Comparative genomics of pyrophilous fungi reveals a link between fire events and developmental genes.</title>
        <authorList>
            <consortium name="DOE Joint Genome Institute"/>
            <person name="Steindorff A.S."/>
            <person name="Carver A."/>
            <person name="Calhoun S."/>
            <person name="Stillman K."/>
            <person name="Liu H."/>
            <person name="Lipzen A."/>
            <person name="Pangilinan J."/>
            <person name="Labutti K."/>
            <person name="Bruns T.D."/>
            <person name="Grigoriev I.V."/>
        </authorList>
    </citation>
    <scope>NUCLEOTIDE SEQUENCE [LARGE SCALE GENOMIC DNA]</scope>
    <source>
        <strain evidence="2 3">CBS 144469</strain>
    </source>
</reference>
<feature type="compositionally biased region" description="Basic and acidic residues" evidence="1">
    <location>
        <begin position="144"/>
        <end position="154"/>
    </location>
</feature>
<name>A0A8H6I398_9AGAR</name>
<dbReference type="EMBL" id="JACGCI010000020">
    <property type="protein sequence ID" value="KAF6757916.1"/>
    <property type="molecule type" value="Genomic_DNA"/>
</dbReference>
<accession>A0A8H6I398</accession>
<proteinExistence type="predicted"/>